<dbReference type="Gene3D" id="3.30.1490.360">
    <property type="match status" value="1"/>
</dbReference>
<reference evidence="2 3" key="1">
    <citation type="journal article" date="2024" name="BMC Genomics">
        <title>De novo assembly and annotation of Popillia japonica's genome with initial clues to its potential as an invasive pest.</title>
        <authorList>
            <person name="Cucini C."/>
            <person name="Boschi S."/>
            <person name="Funari R."/>
            <person name="Cardaioli E."/>
            <person name="Iannotti N."/>
            <person name="Marturano G."/>
            <person name="Paoli F."/>
            <person name="Bruttini M."/>
            <person name="Carapelli A."/>
            <person name="Frati F."/>
            <person name="Nardi F."/>
        </authorList>
    </citation>
    <scope>NUCLEOTIDE SEQUENCE [LARGE SCALE GENOMIC DNA]</scope>
    <source>
        <strain evidence="2">DMR45628</strain>
    </source>
</reference>
<protein>
    <submittedName>
        <fullName evidence="2">Phage tail sheath protein beta-sandwich domain</fullName>
    </submittedName>
</protein>
<dbReference type="AlphaFoldDB" id="A0AAW1HSS1"/>
<dbReference type="Gene3D" id="3.40.50.11790">
    <property type="match status" value="1"/>
</dbReference>
<keyword evidence="3" id="KW-1185">Reference proteome</keyword>
<comment type="caution">
    <text evidence="2">The sequence shown here is derived from an EMBL/GenBank/DDBJ whole genome shotgun (WGS) entry which is preliminary data.</text>
</comment>
<feature type="domain" description="Phage tail sheath protein-like beta-sandwich" evidence="1">
    <location>
        <begin position="84"/>
        <end position="169"/>
    </location>
</feature>
<proteinExistence type="predicted"/>
<dbReference type="InterPro" id="IPR035326">
    <property type="entry name" value="Beta_sandwich_Seath"/>
</dbReference>
<dbReference type="Pfam" id="PF17481">
    <property type="entry name" value="Phage_sheath_domII"/>
    <property type="match status" value="1"/>
</dbReference>
<evidence type="ECO:0000259" key="1">
    <source>
        <dbReference type="Pfam" id="PF17481"/>
    </source>
</evidence>
<dbReference type="Proteomes" id="UP001458880">
    <property type="component" value="Unassembled WGS sequence"/>
</dbReference>
<dbReference type="EMBL" id="JASPKY010001015">
    <property type="protein sequence ID" value="KAK9679518.1"/>
    <property type="molecule type" value="Genomic_DNA"/>
</dbReference>
<gene>
    <name evidence="2" type="ORF">QE152_g39993</name>
</gene>
<evidence type="ECO:0000313" key="3">
    <source>
        <dbReference type="Proteomes" id="UP001458880"/>
    </source>
</evidence>
<organism evidence="2 3">
    <name type="scientific">Popillia japonica</name>
    <name type="common">Japanese beetle</name>
    <dbReference type="NCBI Taxonomy" id="7064"/>
    <lineage>
        <taxon>Eukaryota</taxon>
        <taxon>Metazoa</taxon>
        <taxon>Ecdysozoa</taxon>
        <taxon>Arthropoda</taxon>
        <taxon>Hexapoda</taxon>
        <taxon>Insecta</taxon>
        <taxon>Pterygota</taxon>
        <taxon>Neoptera</taxon>
        <taxon>Endopterygota</taxon>
        <taxon>Coleoptera</taxon>
        <taxon>Polyphaga</taxon>
        <taxon>Scarabaeiformia</taxon>
        <taxon>Scarabaeidae</taxon>
        <taxon>Rutelinae</taxon>
        <taxon>Popillia</taxon>
    </lineage>
</organism>
<sequence>MTVGDRGIGIAQPSMTVGDRGIGTMAIPLSWGAEGELIEVLSTDLTTGASLATVGVTAFDDGAKLLNLMLSNCYKALVYRLNTGGVKATGTGGALTVTAKYAGTLGNAITVTITETDGVFTVVTWVSGASRDSQPVTTISELADNDFVAFSGSGDLTINAGITLAGGTDGSYTASTAYPVYLELASRANWQTMALTQDNDAYASQFVTFADTLRNSEGKYSQVVVANYDADNYGVIKVNQGLVVDGVTLTAEDKG</sequence>
<accession>A0AAW1HSS1</accession>
<dbReference type="Gene3D" id="2.60.40.4290">
    <property type="match status" value="1"/>
</dbReference>
<name>A0AAW1HSS1_POPJA</name>
<evidence type="ECO:0000313" key="2">
    <source>
        <dbReference type="EMBL" id="KAK9679518.1"/>
    </source>
</evidence>